<dbReference type="EC" id="2.7.13.3" evidence="2"/>
<evidence type="ECO:0000259" key="6">
    <source>
        <dbReference type="PROSITE" id="PS50109"/>
    </source>
</evidence>
<evidence type="ECO:0000256" key="5">
    <source>
        <dbReference type="ARBA" id="ARBA00023012"/>
    </source>
</evidence>
<gene>
    <name evidence="7" type="ORF">F2S36_13320</name>
</gene>
<dbReference type="PROSITE" id="PS50109">
    <property type="entry name" value="HIS_KIN"/>
    <property type="match status" value="1"/>
</dbReference>
<comment type="catalytic activity">
    <reaction evidence="1">
        <text>ATP + protein L-histidine = ADP + protein N-phospho-L-histidine.</text>
        <dbReference type="EC" id="2.7.13.3"/>
    </reaction>
</comment>
<sequence length="116" mass="12753">GRGTCVIPTNETYMTRVIDNLLQNAAKFTAAGSVTVCCDKDDSTRKLRIRVTDTGIGIAPDKQEWVFDRFTKVDSFKPGSGIGLYLCRLIVTRLGGAIRVCPDYRAGCCIEITLPY</sequence>
<evidence type="ECO:0000256" key="1">
    <source>
        <dbReference type="ARBA" id="ARBA00000085"/>
    </source>
</evidence>
<name>A0A9P3ZGJ5_9BACT</name>
<dbReference type="Gene3D" id="3.30.565.10">
    <property type="entry name" value="Histidine kinase-like ATPase, C-terminal domain"/>
    <property type="match status" value="1"/>
</dbReference>
<proteinExistence type="predicted"/>
<comment type="caution">
    <text evidence="7">The sequence shown here is derived from an EMBL/GenBank/DDBJ whole genome shotgun (WGS) entry which is preliminary data.</text>
</comment>
<protein>
    <recommendedName>
        <fullName evidence="2">histidine kinase</fullName>
        <ecNumber evidence="2">2.7.13.3</ecNumber>
    </recommendedName>
</protein>
<dbReference type="InterPro" id="IPR003594">
    <property type="entry name" value="HATPase_dom"/>
</dbReference>
<dbReference type="InterPro" id="IPR005467">
    <property type="entry name" value="His_kinase_dom"/>
</dbReference>
<evidence type="ECO:0000256" key="3">
    <source>
        <dbReference type="ARBA" id="ARBA00022679"/>
    </source>
</evidence>
<dbReference type="GO" id="GO:0000160">
    <property type="term" value="P:phosphorelay signal transduction system"/>
    <property type="evidence" value="ECO:0007669"/>
    <property type="project" value="UniProtKB-KW"/>
</dbReference>
<evidence type="ECO:0000256" key="4">
    <source>
        <dbReference type="ARBA" id="ARBA00022777"/>
    </source>
</evidence>
<dbReference type="AlphaFoldDB" id="A0A9P3ZGJ5"/>
<feature type="domain" description="Histidine kinase" evidence="6">
    <location>
        <begin position="1"/>
        <end position="116"/>
    </location>
</feature>
<dbReference type="PANTHER" id="PTHR43711">
    <property type="entry name" value="TWO-COMPONENT HISTIDINE KINASE"/>
    <property type="match status" value="1"/>
</dbReference>
<feature type="non-terminal residue" evidence="7">
    <location>
        <position position="1"/>
    </location>
</feature>
<dbReference type="SUPFAM" id="SSF55874">
    <property type="entry name" value="ATPase domain of HSP90 chaperone/DNA topoisomerase II/histidine kinase"/>
    <property type="match status" value="1"/>
</dbReference>
<dbReference type="InterPro" id="IPR004358">
    <property type="entry name" value="Sig_transdc_His_kin-like_C"/>
</dbReference>
<dbReference type="Proteomes" id="UP000323119">
    <property type="component" value="Unassembled WGS sequence"/>
</dbReference>
<dbReference type="InterPro" id="IPR036890">
    <property type="entry name" value="HATPase_C_sf"/>
</dbReference>
<dbReference type="SMART" id="SM00387">
    <property type="entry name" value="HATPase_c"/>
    <property type="match status" value="1"/>
</dbReference>
<dbReference type="PANTHER" id="PTHR43711:SF26">
    <property type="entry name" value="SENSOR HISTIDINE KINASE RCSC"/>
    <property type="match status" value="1"/>
</dbReference>
<evidence type="ECO:0000313" key="8">
    <source>
        <dbReference type="Proteomes" id="UP000323119"/>
    </source>
</evidence>
<keyword evidence="3" id="KW-0808">Transferase</keyword>
<dbReference type="Pfam" id="PF02518">
    <property type="entry name" value="HATPase_c"/>
    <property type="match status" value="1"/>
</dbReference>
<evidence type="ECO:0000313" key="7">
    <source>
        <dbReference type="EMBL" id="KAA2558105.1"/>
    </source>
</evidence>
<dbReference type="GO" id="GO:0004673">
    <property type="term" value="F:protein histidine kinase activity"/>
    <property type="evidence" value="ECO:0007669"/>
    <property type="project" value="UniProtKB-EC"/>
</dbReference>
<dbReference type="PRINTS" id="PR00344">
    <property type="entry name" value="BCTRLSENSOR"/>
</dbReference>
<accession>A0A9P3ZGJ5</accession>
<keyword evidence="4 7" id="KW-0418">Kinase</keyword>
<reference evidence="7 8" key="1">
    <citation type="journal article" date="2019" name="Nat. Med.">
        <title>A library of human gut bacterial isolates paired with longitudinal multiomics data enables mechanistic microbiome research.</title>
        <authorList>
            <person name="Poyet M."/>
            <person name="Groussin M."/>
            <person name="Gibbons S.M."/>
            <person name="Avila-Pacheco J."/>
            <person name="Jiang X."/>
            <person name="Kearney S.M."/>
            <person name="Perrotta A.R."/>
            <person name="Berdy B."/>
            <person name="Zhao S."/>
            <person name="Lieberman T.D."/>
            <person name="Swanson P.K."/>
            <person name="Smith M."/>
            <person name="Roesemann S."/>
            <person name="Alexander J.E."/>
            <person name="Rich S.A."/>
            <person name="Livny J."/>
            <person name="Vlamakis H."/>
            <person name="Clish C."/>
            <person name="Bullock K."/>
            <person name="Deik A."/>
            <person name="Scott J."/>
            <person name="Pierce K.A."/>
            <person name="Xavier R.J."/>
            <person name="Alm E.J."/>
        </authorList>
    </citation>
    <scope>NUCLEOTIDE SEQUENCE [LARGE SCALE GENOMIC DNA]</scope>
    <source>
        <strain evidence="7 8">BIOML-A204</strain>
    </source>
</reference>
<dbReference type="EMBL" id="VVUY01000015">
    <property type="protein sequence ID" value="KAA2558105.1"/>
    <property type="molecule type" value="Genomic_DNA"/>
</dbReference>
<organism evidence="7 8">
    <name type="scientific">Alistipes onderdonkii</name>
    <dbReference type="NCBI Taxonomy" id="328813"/>
    <lineage>
        <taxon>Bacteria</taxon>
        <taxon>Pseudomonadati</taxon>
        <taxon>Bacteroidota</taxon>
        <taxon>Bacteroidia</taxon>
        <taxon>Bacteroidales</taxon>
        <taxon>Rikenellaceae</taxon>
        <taxon>Alistipes</taxon>
    </lineage>
</organism>
<keyword evidence="5" id="KW-0902">Two-component regulatory system</keyword>
<dbReference type="InterPro" id="IPR050736">
    <property type="entry name" value="Sensor_HK_Regulatory"/>
</dbReference>
<evidence type="ECO:0000256" key="2">
    <source>
        <dbReference type="ARBA" id="ARBA00012438"/>
    </source>
</evidence>